<proteinExistence type="predicted"/>
<feature type="transmembrane region" description="Helical" evidence="1">
    <location>
        <begin position="7"/>
        <end position="30"/>
    </location>
</feature>
<dbReference type="EMBL" id="LAZR01014522">
    <property type="protein sequence ID" value="KKM17127.1"/>
    <property type="molecule type" value="Genomic_DNA"/>
</dbReference>
<gene>
    <name evidence="2" type="ORF">LCGC14_1678930</name>
</gene>
<evidence type="ECO:0000313" key="2">
    <source>
        <dbReference type="EMBL" id="KKM17127.1"/>
    </source>
</evidence>
<reference evidence="2" key="1">
    <citation type="journal article" date="2015" name="Nature">
        <title>Complex archaea that bridge the gap between prokaryotes and eukaryotes.</title>
        <authorList>
            <person name="Spang A."/>
            <person name="Saw J.H."/>
            <person name="Jorgensen S.L."/>
            <person name="Zaremba-Niedzwiedzka K."/>
            <person name="Martijn J."/>
            <person name="Lind A.E."/>
            <person name="van Eijk R."/>
            <person name="Schleper C."/>
            <person name="Guy L."/>
            <person name="Ettema T.J."/>
        </authorList>
    </citation>
    <scope>NUCLEOTIDE SEQUENCE</scope>
</reference>
<dbReference type="AlphaFoldDB" id="A0A0F9HPR1"/>
<keyword evidence="1" id="KW-0812">Transmembrane</keyword>
<name>A0A0F9HPR1_9ZZZZ</name>
<comment type="caution">
    <text evidence="2">The sequence shown here is derived from an EMBL/GenBank/DDBJ whole genome shotgun (WGS) entry which is preliminary data.</text>
</comment>
<evidence type="ECO:0000256" key="1">
    <source>
        <dbReference type="SAM" id="Phobius"/>
    </source>
</evidence>
<organism evidence="2">
    <name type="scientific">marine sediment metagenome</name>
    <dbReference type="NCBI Taxonomy" id="412755"/>
    <lineage>
        <taxon>unclassified sequences</taxon>
        <taxon>metagenomes</taxon>
        <taxon>ecological metagenomes</taxon>
    </lineage>
</organism>
<protein>
    <submittedName>
        <fullName evidence="2">Uncharacterized protein</fullName>
    </submittedName>
</protein>
<keyword evidence="1" id="KW-1133">Transmembrane helix</keyword>
<sequence length="63" mass="7399">MKNTIRTLLTVFATMCLGIILLIPFVNLYLLKEVIYQETLIKTDYWKRPLGSKPKLKRNTKQS</sequence>
<accession>A0A0F9HPR1</accession>
<keyword evidence="1" id="KW-0472">Membrane</keyword>